<reference evidence="1" key="1">
    <citation type="submission" date="2007-04" db="EMBL/GenBank/DDBJ databases">
        <authorList>
            <consortium name="The Broad Institute Genome Sequencing Platform"/>
            <person name="Birren B."/>
            <person name="Lander E."/>
            <person name="Galagan J."/>
            <person name="Nusbaum C."/>
            <person name="Devon K."/>
            <person name="Ma L.-J."/>
            <person name="Jaffe D."/>
            <person name="Butler J."/>
            <person name="Alvarez P."/>
            <person name="Gnerre S."/>
            <person name="Grabherr M."/>
            <person name="Kleber M."/>
            <person name="Mauceli E."/>
            <person name="Brockman W."/>
            <person name="MacCallum I.A."/>
            <person name="Young S."/>
            <person name="LaButti K."/>
            <person name="DeCaprio D."/>
            <person name="Crawford M."/>
            <person name="Koehrsen M."/>
            <person name="Engels R."/>
            <person name="Montgomery P."/>
            <person name="Pearson M."/>
            <person name="Howarth C."/>
            <person name="Larson L."/>
            <person name="White J."/>
            <person name="O'Leary S."/>
            <person name="Kodira C."/>
            <person name="Zeng Q."/>
            <person name="Yandava C."/>
            <person name="Alvarado L."/>
            <person name="Kistler C."/>
            <person name="Shim W.-B."/>
            <person name="Kang S."/>
            <person name="Woloshuk C."/>
        </authorList>
    </citation>
    <scope>NUCLEOTIDE SEQUENCE</scope>
    <source>
        <strain evidence="1">4287</strain>
    </source>
</reference>
<name>A0A0J9WVZ1_FUSO4</name>
<accession>A0A0J9WVZ1</accession>
<sequence length="32" mass="3318">MSGKYQSASSCKHAIVLDPAVLPPGSFTGPDR</sequence>
<proteinExistence type="predicted"/>
<dbReference type="EMBL" id="DS231744">
    <property type="protein sequence ID" value="KNB20372.1"/>
    <property type="molecule type" value="Genomic_DNA"/>
</dbReference>
<reference evidence="1" key="2">
    <citation type="journal article" date="2010" name="Nature">
        <title>Comparative genomics reveals mobile pathogenicity chromosomes in Fusarium.</title>
        <authorList>
            <person name="Ma L.J."/>
            <person name="van der Does H.C."/>
            <person name="Borkovich K.A."/>
            <person name="Coleman J.J."/>
            <person name="Daboussi M.J."/>
            <person name="Di Pietro A."/>
            <person name="Dufresne M."/>
            <person name="Freitag M."/>
            <person name="Grabherr M."/>
            <person name="Henrissat B."/>
            <person name="Houterman P.M."/>
            <person name="Kang S."/>
            <person name="Shim W.B."/>
            <person name="Woloshuk C."/>
            <person name="Xie X."/>
            <person name="Xu J.R."/>
            <person name="Antoniw J."/>
            <person name="Baker S.E."/>
            <person name="Bluhm B.H."/>
            <person name="Breakspear A."/>
            <person name="Brown D.W."/>
            <person name="Butchko R.A."/>
            <person name="Chapman S."/>
            <person name="Coulson R."/>
            <person name="Coutinho P.M."/>
            <person name="Danchin E.G."/>
            <person name="Diener A."/>
            <person name="Gale L.R."/>
            <person name="Gardiner D.M."/>
            <person name="Goff S."/>
            <person name="Hammond-Kosack K.E."/>
            <person name="Hilburn K."/>
            <person name="Hua-Van A."/>
            <person name="Jonkers W."/>
            <person name="Kazan K."/>
            <person name="Kodira C.D."/>
            <person name="Koehrsen M."/>
            <person name="Kumar L."/>
            <person name="Lee Y.H."/>
            <person name="Li L."/>
            <person name="Manners J.M."/>
            <person name="Miranda-Saavedra D."/>
            <person name="Mukherjee M."/>
            <person name="Park G."/>
            <person name="Park J."/>
            <person name="Park S.Y."/>
            <person name="Proctor R.H."/>
            <person name="Regev A."/>
            <person name="Ruiz-Roldan M.C."/>
            <person name="Sain D."/>
            <person name="Sakthikumar S."/>
            <person name="Sykes S."/>
            <person name="Schwartz D.C."/>
            <person name="Turgeon B.G."/>
            <person name="Wapinski I."/>
            <person name="Yoder O."/>
            <person name="Young S."/>
            <person name="Zeng Q."/>
            <person name="Zhou S."/>
            <person name="Galagan J."/>
            <person name="Cuomo C.A."/>
            <person name="Kistler H.C."/>
            <person name="Rep M."/>
        </authorList>
    </citation>
    <scope>NUCLEOTIDE SEQUENCE [LARGE SCALE GENOMIC DNA]</scope>
    <source>
        <strain evidence="1">4287</strain>
    </source>
</reference>
<dbReference type="KEGG" id="fox:FOXG_22803"/>
<dbReference type="VEuPathDB" id="FungiDB:FOXG_22803"/>
<evidence type="ECO:0000313" key="2">
    <source>
        <dbReference type="Proteomes" id="UP000009097"/>
    </source>
</evidence>
<dbReference type="GeneID" id="28963509"/>
<dbReference type="RefSeq" id="XP_018258417.1">
    <property type="nucleotide sequence ID" value="XM_018403217.1"/>
</dbReference>
<dbReference type="AlphaFoldDB" id="A0A0J9WVZ1"/>
<dbReference type="Proteomes" id="UP000009097">
    <property type="component" value="Unassembled WGS sequence"/>
</dbReference>
<protein>
    <submittedName>
        <fullName evidence="1">Uncharacterized protein</fullName>
    </submittedName>
</protein>
<evidence type="ECO:0000313" key="1">
    <source>
        <dbReference type="EMBL" id="KNB20372.1"/>
    </source>
</evidence>
<gene>
    <name evidence="1" type="ORF">FOXG_22803</name>
</gene>
<organism evidence="1 2">
    <name type="scientific">Fusarium oxysporum f. sp. lycopersici (strain 4287 / CBS 123668 / FGSC 9935 / NRRL 34936)</name>
    <name type="common">Fusarium vascular wilt of tomato</name>
    <dbReference type="NCBI Taxonomy" id="426428"/>
    <lineage>
        <taxon>Eukaryota</taxon>
        <taxon>Fungi</taxon>
        <taxon>Dikarya</taxon>
        <taxon>Ascomycota</taxon>
        <taxon>Pezizomycotina</taxon>
        <taxon>Sordariomycetes</taxon>
        <taxon>Hypocreomycetidae</taxon>
        <taxon>Hypocreales</taxon>
        <taxon>Nectriaceae</taxon>
        <taxon>Fusarium</taxon>
        <taxon>Fusarium oxysporum species complex</taxon>
    </lineage>
</organism>